<protein>
    <submittedName>
        <fullName evidence="1">Uncharacterized protein</fullName>
    </submittedName>
</protein>
<reference evidence="1 2" key="1">
    <citation type="submission" date="2024-09" db="EMBL/GenBank/DDBJ databases">
        <title>Laminarin stimulates single cell rates of sulfate reduction while oxygen inhibits transcriptomic activity in coastal marine sediment.</title>
        <authorList>
            <person name="Lindsay M."/>
            <person name="Orcutt B."/>
            <person name="Emerson D."/>
            <person name="Stepanauskas R."/>
            <person name="D'Angelo T."/>
        </authorList>
    </citation>
    <scope>NUCLEOTIDE SEQUENCE [LARGE SCALE GENOMIC DNA]</scope>
    <source>
        <strain evidence="1">SAG AM-311-K15</strain>
    </source>
</reference>
<evidence type="ECO:0000313" key="1">
    <source>
        <dbReference type="EMBL" id="MFC1849612.1"/>
    </source>
</evidence>
<organism evidence="1 2">
    <name type="scientific">candidate division CSSED10-310 bacterium</name>
    <dbReference type="NCBI Taxonomy" id="2855610"/>
    <lineage>
        <taxon>Bacteria</taxon>
        <taxon>Bacteria division CSSED10-310</taxon>
    </lineage>
</organism>
<proteinExistence type="predicted"/>
<name>A0ABV6YTS2_UNCC1</name>
<dbReference type="EMBL" id="JBHPBY010000048">
    <property type="protein sequence ID" value="MFC1849612.1"/>
    <property type="molecule type" value="Genomic_DNA"/>
</dbReference>
<keyword evidence="2" id="KW-1185">Reference proteome</keyword>
<evidence type="ECO:0000313" key="2">
    <source>
        <dbReference type="Proteomes" id="UP001594351"/>
    </source>
</evidence>
<comment type="caution">
    <text evidence="1">The sequence shown here is derived from an EMBL/GenBank/DDBJ whole genome shotgun (WGS) entry which is preliminary data.</text>
</comment>
<accession>A0ABV6YTS2</accession>
<dbReference type="Proteomes" id="UP001594351">
    <property type="component" value="Unassembled WGS sequence"/>
</dbReference>
<gene>
    <name evidence="1" type="ORF">ACFL27_05325</name>
</gene>
<sequence>MIENQNEQKKSPTPISFSFAVAKLKLMGVGRSCDNLLVVSHRPTGTSRGGDEQFFNPCHQFGGTFYYSSVAGSLTIRGITKLKLFLMVDYG</sequence>